<dbReference type="PANTHER" id="PTHR10165:SF35">
    <property type="entry name" value="RE23632P"/>
    <property type="match status" value="1"/>
</dbReference>
<dbReference type="CDD" id="cd03390">
    <property type="entry name" value="PAP2_containing_1_like"/>
    <property type="match status" value="1"/>
</dbReference>
<evidence type="ECO:0000256" key="5">
    <source>
        <dbReference type="ARBA" id="ARBA00023136"/>
    </source>
</evidence>
<feature type="domain" description="Phosphatidic acid phosphatase type 2/haloperoxidase" evidence="7">
    <location>
        <begin position="106"/>
        <end position="252"/>
    </location>
</feature>
<proteinExistence type="inferred from homology"/>
<keyword evidence="9" id="KW-1185">Reference proteome</keyword>
<keyword evidence="5 6" id="KW-0472">Membrane</keyword>
<dbReference type="GO" id="GO:0008195">
    <property type="term" value="F:phosphatidate phosphatase activity"/>
    <property type="evidence" value="ECO:0007669"/>
    <property type="project" value="TreeGrafter"/>
</dbReference>
<keyword evidence="4 6" id="KW-1133">Transmembrane helix</keyword>
<gene>
    <name evidence="8" type="ORF">FA14DRAFT_106061</name>
</gene>
<protein>
    <submittedName>
        <fullName evidence="8">Acid phosphatase/Vanadium-dependent haloperoxidase</fullName>
    </submittedName>
</protein>
<keyword evidence="8" id="KW-0560">Oxidoreductase</keyword>
<dbReference type="PANTHER" id="PTHR10165">
    <property type="entry name" value="LIPID PHOSPHATE PHOSPHATASE"/>
    <property type="match status" value="1"/>
</dbReference>
<dbReference type="STRING" id="1280837.A0A316VMC0"/>
<dbReference type="Gene3D" id="1.20.144.10">
    <property type="entry name" value="Phosphatidic acid phosphatase type 2/haloperoxidase"/>
    <property type="match status" value="1"/>
</dbReference>
<dbReference type="AlphaFoldDB" id="A0A316VMC0"/>
<dbReference type="GO" id="GO:0016020">
    <property type="term" value="C:membrane"/>
    <property type="evidence" value="ECO:0007669"/>
    <property type="project" value="UniProtKB-SubCell"/>
</dbReference>
<accession>A0A316VMC0</accession>
<evidence type="ECO:0000256" key="4">
    <source>
        <dbReference type="ARBA" id="ARBA00022989"/>
    </source>
</evidence>
<dbReference type="InParanoid" id="A0A316VMC0"/>
<evidence type="ECO:0000256" key="2">
    <source>
        <dbReference type="ARBA" id="ARBA00008816"/>
    </source>
</evidence>
<name>A0A316VMC0_9BASI</name>
<dbReference type="SMART" id="SM00014">
    <property type="entry name" value="acidPPc"/>
    <property type="match status" value="1"/>
</dbReference>
<feature type="transmembrane region" description="Helical" evidence="6">
    <location>
        <begin position="101"/>
        <end position="126"/>
    </location>
</feature>
<dbReference type="SUPFAM" id="SSF48317">
    <property type="entry name" value="Acid phosphatase/Vanadium-dependent haloperoxidase"/>
    <property type="match status" value="1"/>
</dbReference>
<feature type="transmembrane region" description="Helical" evidence="6">
    <location>
        <begin position="237"/>
        <end position="255"/>
    </location>
</feature>
<dbReference type="GO" id="GO:0006644">
    <property type="term" value="P:phospholipid metabolic process"/>
    <property type="evidence" value="ECO:0007669"/>
    <property type="project" value="InterPro"/>
</dbReference>
<sequence length="271" mass="30299">YDEMRWTTRDHDKTTATKRWELIVSYAPDWVLTVLTAGLLQIINNVYGFRREFSLTDTSIQHTYATHERVSVGLLAVLAFVIPLVIMAVVSLGISRSVWDFHAGFLGLVVAHAFTLTATTIIKVCVGRPRPDFIDRCQPRAGSVNASPYGLATQAVCTTDVTSHLIQDGFRSFPSGHSSTAFAGLTFLTLWFAGKFHLWQRGRGNAFASWILFIPMLGATLIAVSRTMDYRHHATDVIAGGILGFVIALSAYHNYYPPLWHYQSHKPWTPR</sequence>
<dbReference type="Pfam" id="PF01569">
    <property type="entry name" value="PAP2"/>
    <property type="match status" value="1"/>
</dbReference>
<evidence type="ECO:0000256" key="1">
    <source>
        <dbReference type="ARBA" id="ARBA00004141"/>
    </source>
</evidence>
<feature type="transmembrane region" description="Helical" evidence="6">
    <location>
        <begin position="70"/>
        <end position="95"/>
    </location>
</feature>
<comment type="similarity">
    <text evidence="2">Belongs to the PA-phosphatase related phosphoesterase family.</text>
</comment>
<keyword evidence="8" id="KW-0575">Peroxidase</keyword>
<organism evidence="8 9">
    <name type="scientific">Meira miltonrushii</name>
    <dbReference type="NCBI Taxonomy" id="1280837"/>
    <lineage>
        <taxon>Eukaryota</taxon>
        <taxon>Fungi</taxon>
        <taxon>Dikarya</taxon>
        <taxon>Basidiomycota</taxon>
        <taxon>Ustilaginomycotina</taxon>
        <taxon>Exobasidiomycetes</taxon>
        <taxon>Exobasidiales</taxon>
        <taxon>Brachybasidiaceae</taxon>
        <taxon>Meira</taxon>
    </lineage>
</organism>
<evidence type="ECO:0000259" key="7">
    <source>
        <dbReference type="SMART" id="SM00014"/>
    </source>
</evidence>
<feature type="transmembrane region" description="Helical" evidence="6">
    <location>
        <begin position="181"/>
        <end position="200"/>
    </location>
</feature>
<feature type="non-terminal residue" evidence="8">
    <location>
        <position position="1"/>
    </location>
</feature>
<dbReference type="GO" id="GO:0046839">
    <property type="term" value="P:phospholipid dephosphorylation"/>
    <property type="evidence" value="ECO:0007669"/>
    <property type="project" value="TreeGrafter"/>
</dbReference>
<keyword evidence="3 6" id="KW-0812">Transmembrane</keyword>
<dbReference type="FunCoup" id="A0A316VMC0">
    <property type="interactions" value="51"/>
</dbReference>
<dbReference type="OrthoDB" id="8907274at2759"/>
<feature type="non-terminal residue" evidence="8">
    <location>
        <position position="271"/>
    </location>
</feature>
<dbReference type="RefSeq" id="XP_025357017.1">
    <property type="nucleotide sequence ID" value="XM_025495767.1"/>
</dbReference>
<dbReference type="InterPro" id="IPR043216">
    <property type="entry name" value="PAP-like"/>
</dbReference>
<evidence type="ECO:0000256" key="6">
    <source>
        <dbReference type="SAM" id="Phobius"/>
    </source>
</evidence>
<dbReference type="InterPro" id="IPR036938">
    <property type="entry name" value="PAP2/HPO_sf"/>
</dbReference>
<feature type="transmembrane region" description="Helical" evidence="6">
    <location>
        <begin position="30"/>
        <end position="49"/>
    </location>
</feature>
<dbReference type="Proteomes" id="UP000245771">
    <property type="component" value="Unassembled WGS sequence"/>
</dbReference>
<feature type="transmembrane region" description="Helical" evidence="6">
    <location>
        <begin position="206"/>
        <end position="225"/>
    </location>
</feature>
<dbReference type="EMBL" id="KZ819602">
    <property type="protein sequence ID" value="PWN36715.1"/>
    <property type="molecule type" value="Genomic_DNA"/>
</dbReference>
<comment type="subcellular location">
    <subcellularLocation>
        <location evidence="1">Membrane</location>
        <topology evidence="1">Multi-pass membrane protein</topology>
    </subcellularLocation>
</comment>
<evidence type="ECO:0000313" key="9">
    <source>
        <dbReference type="Proteomes" id="UP000245771"/>
    </source>
</evidence>
<dbReference type="GeneID" id="37017548"/>
<dbReference type="GO" id="GO:0004601">
    <property type="term" value="F:peroxidase activity"/>
    <property type="evidence" value="ECO:0007669"/>
    <property type="project" value="UniProtKB-KW"/>
</dbReference>
<evidence type="ECO:0000256" key="3">
    <source>
        <dbReference type="ARBA" id="ARBA00022692"/>
    </source>
</evidence>
<dbReference type="InterPro" id="IPR000326">
    <property type="entry name" value="PAP2/HPO"/>
</dbReference>
<evidence type="ECO:0000313" key="8">
    <source>
        <dbReference type="EMBL" id="PWN36715.1"/>
    </source>
</evidence>
<reference evidence="8 9" key="1">
    <citation type="journal article" date="2018" name="Mol. Biol. Evol.">
        <title>Broad Genomic Sampling Reveals a Smut Pathogenic Ancestry of the Fungal Clade Ustilaginomycotina.</title>
        <authorList>
            <person name="Kijpornyongpan T."/>
            <person name="Mondo S.J."/>
            <person name="Barry K."/>
            <person name="Sandor L."/>
            <person name="Lee J."/>
            <person name="Lipzen A."/>
            <person name="Pangilinan J."/>
            <person name="LaButti K."/>
            <person name="Hainaut M."/>
            <person name="Henrissat B."/>
            <person name="Grigoriev I.V."/>
            <person name="Spatafora J.W."/>
            <person name="Aime M.C."/>
        </authorList>
    </citation>
    <scope>NUCLEOTIDE SEQUENCE [LARGE SCALE GENOMIC DNA]</scope>
    <source>
        <strain evidence="8 9">MCA 3882</strain>
    </source>
</reference>